<dbReference type="PANTHER" id="PTHR42713">
    <property type="entry name" value="HISTIDINE KINASE-RELATED"/>
    <property type="match status" value="1"/>
</dbReference>
<dbReference type="InterPro" id="IPR051552">
    <property type="entry name" value="HptR"/>
</dbReference>
<evidence type="ECO:0000313" key="12">
    <source>
        <dbReference type="EMBL" id="QQA00969.1"/>
    </source>
</evidence>
<feature type="coiled-coil region" evidence="9">
    <location>
        <begin position="116"/>
        <end position="143"/>
    </location>
</feature>
<evidence type="ECO:0000256" key="2">
    <source>
        <dbReference type="ARBA" id="ARBA00022490"/>
    </source>
</evidence>
<evidence type="ECO:0000256" key="6">
    <source>
        <dbReference type="ARBA" id="ARBA00023125"/>
    </source>
</evidence>
<dbReference type="AlphaFoldDB" id="A0A7T3V5B4"/>
<evidence type="ECO:0000256" key="4">
    <source>
        <dbReference type="ARBA" id="ARBA00023012"/>
    </source>
</evidence>
<evidence type="ECO:0000256" key="8">
    <source>
        <dbReference type="PROSITE-ProRule" id="PRU00169"/>
    </source>
</evidence>
<keyword evidence="5" id="KW-0805">Transcription regulation</keyword>
<keyword evidence="7" id="KW-0804">Transcription</keyword>
<dbReference type="SUPFAM" id="SSF52172">
    <property type="entry name" value="CheY-like"/>
    <property type="match status" value="1"/>
</dbReference>
<dbReference type="GO" id="GO:0043565">
    <property type="term" value="F:sequence-specific DNA binding"/>
    <property type="evidence" value="ECO:0007669"/>
    <property type="project" value="InterPro"/>
</dbReference>
<evidence type="ECO:0000313" key="13">
    <source>
        <dbReference type="Proteomes" id="UP000595224"/>
    </source>
</evidence>
<comment type="subcellular location">
    <subcellularLocation>
        <location evidence="1">Cytoplasm</location>
    </subcellularLocation>
</comment>
<gene>
    <name evidence="12" type="ORF">IWA51_12070</name>
</gene>
<dbReference type="EMBL" id="CP064936">
    <property type="protein sequence ID" value="QQA00969.1"/>
    <property type="molecule type" value="Genomic_DNA"/>
</dbReference>
<dbReference type="InterPro" id="IPR041522">
    <property type="entry name" value="CdaR_GGDEF"/>
</dbReference>
<proteinExistence type="predicted"/>
<dbReference type="Pfam" id="PF17853">
    <property type="entry name" value="GGDEF_2"/>
    <property type="match status" value="1"/>
</dbReference>
<evidence type="ECO:0000256" key="9">
    <source>
        <dbReference type="SAM" id="Coils"/>
    </source>
</evidence>
<evidence type="ECO:0000256" key="5">
    <source>
        <dbReference type="ARBA" id="ARBA00023015"/>
    </source>
</evidence>
<dbReference type="SMART" id="SM00448">
    <property type="entry name" value="REC"/>
    <property type="match status" value="1"/>
</dbReference>
<reference evidence="12 13" key="1">
    <citation type="submission" date="2020-11" db="EMBL/GenBank/DDBJ databases">
        <title>Treponema Peruensis nv. sp., first commensal Treponema isolated from human feces.</title>
        <authorList>
            <person name="Belkhou C."/>
            <person name="Raes J."/>
        </authorList>
    </citation>
    <scope>NUCLEOTIDE SEQUENCE [LARGE SCALE GENOMIC DNA]</scope>
    <source>
        <strain evidence="12 13">RCC2812</strain>
    </source>
</reference>
<keyword evidence="9" id="KW-0175">Coiled coil</keyword>
<keyword evidence="6" id="KW-0238">DNA-binding</keyword>
<organism evidence="12 13">
    <name type="scientific">Treponema peruense</name>
    <dbReference type="NCBI Taxonomy" id="2787628"/>
    <lineage>
        <taxon>Bacteria</taxon>
        <taxon>Pseudomonadati</taxon>
        <taxon>Spirochaetota</taxon>
        <taxon>Spirochaetia</taxon>
        <taxon>Spirochaetales</taxon>
        <taxon>Treponemataceae</taxon>
        <taxon>Treponema</taxon>
    </lineage>
</organism>
<dbReference type="Proteomes" id="UP000595224">
    <property type="component" value="Chromosome"/>
</dbReference>
<dbReference type="Gene3D" id="3.40.50.2300">
    <property type="match status" value="1"/>
</dbReference>
<dbReference type="GO" id="GO:0000160">
    <property type="term" value="P:phosphorelay signal transduction system"/>
    <property type="evidence" value="ECO:0007669"/>
    <property type="project" value="UniProtKB-KW"/>
</dbReference>
<evidence type="ECO:0000256" key="7">
    <source>
        <dbReference type="ARBA" id="ARBA00023163"/>
    </source>
</evidence>
<dbReference type="CDD" id="cd17536">
    <property type="entry name" value="REC_YesN-like"/>
    <property type="match status" value="1"/>
</dbReference>
<dbReference type="InterPro" id="IPR018060">
    <property type="entry name" value="HTH_AraC"/>
</dbReference>
<dbReference type="InterPro" id="IPR001789">
    <property type="entry name" value="Sig_transdc_resp-reg_receiver"/>
</dbReference>
<dbReference type="GO" id="GO:0005737">
    <property type="term" value="C:cytoplasm"/>
    <property type="evidence" value="ECO:0007669"/>
    <property type="project" value="UniProtKB-SubCell"/>
</dbReference>
<feature type="domain" description="HTH araC/xylS-type" evidence="10">
    <location>
        <begin position="425"/>
        <end position="524"/>
    </location>
</feature>
<evidence type="ECO:0000259" key="11">
    <source>
        <dbReference type="PROSITE" id="PS50110"/>
    </source>
</evidence>
<dbReference type="RefSeq" id="WP_198442581.1">
    <property type="nucleotide sequence ID" value="NZ_CBCSHE010000005.1"/>
</dbReference>
<dbReference type="Gene3D" id="1.10.10.60">
    <property type="entry name" value="Homeodomain-like"/>
    <property type="match status" value="2"/>
</dbReference>
<dbReference type="GO" id="GO:0003700">
    <property type="term" value="F:DNA-binding transcription factor activity"/>
    <property type="evidence" value="ECO:0007669"/>
    <property type="project" value="InterPro"/>
</dbReference>
<dbReference type="Pfam" id="PF00072">
    <property type="entry name" value="Response_reg"/>
    <property type="match status" value="1"/>
</dbReference>
<evidence type="ECO:0000259" key="10">
    <source>
        <dbReference type="PROSITE" id="PS01124"/>
    </source>
</evidence>
<sequence length="528" mass="59755">MYSVFIVDDEHIVLEGLRKKIDWENSRFTFAGEATDGELALSMIHEVKPDILITDIKMPFMDGLELARVLKKIQPWIRIIILSGHDEFDYAKQAISIGVEDYILKPFTHDEIFASLNKVAERLDKERQQIQDISRLKEELESNSVMAKNLFLTEVVLEKSDAVTLMQKAQSLGIDLIARFYKVIVSDLRQNSSDTNSIAKTRARLVSMMNARDATVSFFISPERFVIILKGNSDKETEEDSYSVAEAVEHIVTQNLDCNVISAIGKTVEHLSQLGDSYSDANSLSSMTRFWNKSRIVSSDDVNKTSGGILSLRENDPLVDKLKYAGRNEIDAIVSQQMDMLKNNPQTFGVVSSYLLVDVIMAVSKLIEELGGDVKQVMPEVVRREFVDKAVVSEEMLASEIKRVLDKVLDFRDSKMQGRYGDVILKAKVYIEQNFASQDTCLNSVAEAVHLSPNHFSTIFSQECGITFIEFLTDVRIENAKKLLRETNMKGSDIAYECGFNDPHYFSFIFKKNTGMSPREYKNSCCLL</sequence>
<dbReference type="PROSITE" id="PS01124">
    <property type="entry name" value="HTH_ARAC_FAMILY_2"/>
    <property type="match status" value="1"/>
</dbReference>
<keyword evidence="13" id="KW-1185">Reference proteome</keyword>
<name>A0A7T3V5B4_9SPIR</name>
<accession>A0A7T3V5B4</accession>
<keyword evidence="4" id="KW-0902">Two-component regulatory system</keyword>
<feature type="modified residue" description="4-aspartylphosphate" evidence="8">
    <location>
        <position position="55"/>
    </location>
</feature>
<dbReference type="InterPro" id="IPR009057">
    <property type="entry name" value="Homeodomain-like_sf"/>
</dbReference>
<dbReference type="SMART" id="SM00342">
    <property type="entry name" value="HTH_ARAC"/>
    <property type="match status" value="1"/>
</dbReference>
<evidence type="ECO:0000256" key="3">
    <source>
        <dbReference type="ARBA" id="ARBA00022553"/>
    </source>
</evidence>
<keyword evidence="2" id="KW-0963">Cytoplasm</keyword>
<dbReference type="SUPFAM" id="SSF46689">
    <property type="entry name" value="Homeodomain-like"/>
    <property type="match status" value="2"/>
</dbReference>
<keyword evidence="3 8" id="KW-0597">Phosphoprotein</keyword>
<dbReference type="KEGG" id="tper:IWA51_12070"/>
<dbReference type="Pfam" id="PF12833">
    <property type="entry name" value="HTH_18"/>
    <property type="match status" value="1"/>
</dbReference>
<evidence type="ECO:0000256" key="1">
    <source>
        <dbReference type="ARBA" id="ARBA00004496"/>
    </source>
</evidence>
<feature type="domain" description="Response regulatory" evidence="11">
    <location>
        <begin position="3"/>
        <end position="120"/>
    </location>
</feature>
<dbReference type="InterPro" id="IPR011006">
    <property type="entry name" value="CheY-like_superfamily"/>
</dbReference>
<dbReference type="PANTHER" id="PTHR42713:SF3">
    <property type="entry name" value="TRANSCRIPTIONAL REGULATORY PROTEIN HPTR"/>
    <property type="match status" value="1"/>
</dbReference>
<dbReference type="PROSITE" id="PS50110">
    <property type="entry name" value="RESPONSE_REGULATORY"/>
    <property type="match status" value="1"/>
</dbReference>
<protein>
    <submittedName>
        <fullName evidence="12">Response regulator</fullName>
    </submittedName>
</protein>